<dbReference type="EMBL" id="LNCU01000039">
    <property type="protein sequence ID" value="KWV58165.1"/>
    <property type="molecule type" value="Genomic_DNA"/>
</dbReference>
<protein>
    <submittedName>
        <fullName evidence="1">Uncharacterized protein</fullName>
    </submittedName>
</protein>
<gene>
    <name evidence="1" type="ORF">AS156_35725</name>
</gene>
<dbReference type="Proteomes" id="UP000057737">
    <property type="component" value="Unassembled WGS sequence"/>
</dbReference>
<name>A0A109JZY9_9BRAD</name>
<reference evidence="1 2" key="1">
    <citation type="submission" date="2015-11" db="EMBL/GenBank/DDBJ databases">
        <title>Draft Genome Sequence of the Strain BR 10303 (Bradyrhizobium sp.) isolated from nodules of Centrolobium paraense.</title>
        <authorList>
            <person name="Zelli J.E."/>
            <person name="Simoes-Araujo J.L."/>
            <person name="Barauna A.C."/>
            <person name="Silva K."/>
        </authorList>
    </citation>
    <scope>NUCLEOTIDE SEQUENCE [LARGE SCALE GENOMIC DNA]</scope>
    <source>
        <strain evidence="1 2">BR 10303</strain>
    </source>
</reference>
<sequence>MNTECIGALPRHHQRMGVLEARAICMPVAGVTFPAQTSTELIRAGYSADTAIKYVDCIVILPTPSPGR</sequence>
<evidence type="ECO:0000313" key="1">
    <source>
        <dbReference type="EMBL" id="KWV58165.1"/>
    </source>
</evidence>
<organism evidence="1 2">
    <name type="scientific">Bradyrhizobium macuxiense</name>
    <dbReference type="NCBI Taxonomy" id="1755647"/>
    <lineage>
        <taxon>Bacteria</taxon>
        <taxon>Pseudomonadati</taxon>
        <taxon>Pseudomonadota</taxon>
        <taxon>Alphaproteobacteria</taxon>
        <taxon>Hyphomicrobiales</taxon>
        <taxon>Nitrobacteraceae</taxon>
        <taxon>Bradyrhizobium</taxon>
    </lineage>
</organism>
<accession>A0A109JZY9</accession>
<dbReference type="AlphaFoldDB" id="A0A109JZY9"/>
<evidence type="ECO:0000313" key="2">
    <source>
        <dbReference type="Proteomes" id="UP000057737"/>
    </source>
</evidence>
<proteinExistence type="predicted"/>
<keyword evidence="2" id="KW-1185">Reference proteome</keyword>
<comment type="caution">
    <text evidence="1">The sequence shown here is derived from an EMBL/GenBank/DDBJ whole genome shotgun (WGS) entry which is preliminary data.</text>
</comment>